<accession>A0ACC2T5U7</accession>
<reference evidence="1" key="1">
    <citation type="submission" date="2022-04" db="EMBL/GenBank/DDBJ databases">
        <title>Genome of the entomopathogenic fungus Entomophthora muscae.</title>
        <authorList>
            <person name="Elya C."/>
            <person name="Lovett B.R."/>
            <person name="Lee E."/>
            <person name="Macias A.M."/>
            <person name="Hajek A.E."/>
            <person name="De Bivort B.L."/>
            <person name="Kasson M.T."/>
            <person name="De Fine Licht H.H."/>
            <person name="Stajich J.E."/>
        </authorList>
    </citation>
    <scope>NUCLEOTIDE SEQUENCE</scope>
    <source>
        <strain evidence="1">Berkeley</strain>
    </source>
</reference>
<comment type="caution">
    <text evidence="1">The sequence shown here is derived from an EMBL/GenBank/DDBJ whole genome shotgun (WGS) entry which is preliminary data.</text>
</comment>
<gene>
    <name evidence="1" type="primary">CTA8_1</name>
    <name evidence="1" type="ORF">DSO57_1013104</name>
</gene>
<evidence type="ECO:0000313" key="2">
    <source>
        <dbReference type="Proteomes" id="UP001165960"/>
    </source>
</evidence>
<keyword evidence="1" id="KW-0346">Stress response</keyword>
<name>A0ACC2T5U7_9FUNG</name>
<organism evidence="1 2">
    <name type="scientific">Entomophthora muscae</name>
    <dbReference type="NCBI Taxonomy" id="34485"/>
    <lineage>
        <taxon>Eukaryota</taxon>
        <taxon>Fungi</taxon>
        <taxon>Fungi incertae sedis</taxon>
        <taxon>Zoopagomycota</taxon>
        <taxon>Entomophthoromycotina</taxon>
        <taxon>Entomophthoromycetes</taxon>
        <taxon>Entomophthorales</taxon>
        <taxon>Entomophthoraceae</taxon>
        <taxon>Entomophthora</taxon>
    </lineage>
</organism>
<proteinExistence type="predicted"/>
<dbReference type="EMBL" id="QTSX02003598">
    <property type="protein sequence ID" value="KAJ9070000.1"/>
    <property type="molecule type" value="Genomic_DNA"/>
</dbReference>
<dbReference type="Proteomes" id="UP001165960">
    <property type="component" value="Unassembled WGS sequence"/>
</dbReference>
<keyword evidence="2" id="KW-1185">Reference proteome</keyword>
<sequence>MSINKVRELKKQTGEMPSTLQAPRPLTASERHTSSSHIENPHLQSSSPIPLSDLPLNNPMTLPPPSFRKARTSEPTIFNRQTKKRMLTPDGESEPCSPQSPENYEYVAEKGYAPFIKKLYDILEKPAYSSIIYWCEDGKSFEVANQFELCEIVLPYYYKHKNMSSFVRQLNLYGFTKIQNLRQGVLNSGADSEKYKFMHPKFQRGRPELLGQVKRKLPDGSKELNRFETPISDLSHIFSELESIKKNQRSIKEQLKDFQSTNDELSKTIQQVLLKYHEQNDVINMIRRFLGLFFADKPLEKLPRKQHLLLERPGDEDSYTPMSTSEQAASLQKLIFDLGNSHPANPNDLWLNPNQSIHLPDYTNQGTGAQQGALVPMPSSPASLAQLARLAGATQNANANINNLRRVTDSIDNSIATTQDFLSDKATQDQAKSLAASAPQFLSPYMGSQSNPFNDYAPLFYDLGQYGFHHNTVASASGTTDPLAAFEQASDTLGLGTPANGDDLLATLNSQLPFNEEVSEIITEPHPAHSSTPGSSGSATIFGPQDLS</sequence>
<protein>
    <submittedName>
        <fullName evidence="1">Heat shock transcription factor</fullName>
    </submittedName>
</protein>
<evidence type="ECO:0000313" key="1">
    <source>
        <dbReference type="EMBL" id="KAJ9070000.1"/>
    </source>
</evidence>